<sequence length="400" mass="44077">MTTPAIDIDMRQYVDGVEHLVRWDGSTDTSHSPNCLVRQAQQSRPASISNRKSESGWRSPSAWRHSTLFVTPQPISADFAQHFPVPGERDSVITYSLGAGWDGSYDGYPDLLSGVEDKLIIKALTKLKNQKVNYAQNFAEREQAVKLCVSTLRRIAKTVDAFKSKNPKKLWDSIKGNEGKRGYVVPQSWLEVQYGWSPLMSDVHSACQQIADREKDAKANRATVVAGYKTGQSRGFQKPSKITRLFGISGISEYSAQCKIRLDYVLDSPVIQSLSQAGITNPLSIAWELAPYSFVVDWFVPVGAYLNVLDAALAWNFLGGSYSTTQRLKQTGSGWFGAGASINGDSFCLPVGDPYFSLQRMDHSRKVYGTSPLPRFPGIKKPGSTGHIANAFALLVAALR</sequence>
<keyword evidence="2" id="KW-0945">Host-virus interaction</keyword>
<evidence type="ECO:0000256" key="3">
    <source>
        <dbReference type="ARBA" id="ARBA00022804"/>
    </source>
</evidence>
<protein>
    <recommendedName>
        <fullName evidence="10">Maturation</fullName>
    </recommendedName>
</protein>
<dbReference type="InterPro" id="IPR005563">
    <property type="entry name" value="A_protein"/>
</dbReference>
<dbReference type="EMBL" id="MN034281">
    <property type="protein sequence ID" value="QDH88690.1"/>
    <property type="molecule type" value="Genomic_RNA"/>
</dbReference>
<evidence type="ECO:0000256" key="5">
    <source>
        <dbReference type="ARBA" id="ARBA00023104"/>
    </source>
</evidence>
<evidence type="ECO:0000256" key="6">
    <source>
        <dbReference type="ARBA" id="ARBA00023296"/>
    </source>
</evidence>
<dbReference type="Pfam" id="PF03863">
    <property type="entry name" value="Phage_mat-A"/>
    <property type="match status" value="1"/>
</dbReference>
<comment type="subcellular location">
    <subcellularLocation>
        <location evidence="1">Virion</location>
    </subcellularLocation>
</comment>
<evidence type="ECO:0000256" key="1">
    <source>
        <dbReference type="ARBA" id="ARBA00004328"/>
    </source>
</evidence>
<proteinExistence type="inferred from homology"/>
<reference evidence="9" key="1">
    <citation type="submission" date="2019-05" db="EMBL/GenBank/DDBJ databases">
        <title>Metatranscriptomic reconstruction reveals RNA viruses with the potential to shape carbon cycling in soil.</title>
        <authorList>
            <person name="Starr E.P."/>
            <person name="Nuccio E."/>
            <person name="Pett-Ridge J."/>
            <person name="Banfield J.F."/>
            <person name="Firestone M.K."/>
        </authorList>
    </citation>
    <scope>NUCLEOTIDE SEQUENCE</scope>
    <source>
        <strain evidence="9">H4_Bulk_46_scaffold_632</strain>
    </source>
</reference>
<dbReference type="GO" id="GO:0039666">
    <property type="term" value="P:virion attachment to host cell pilus"/>
    <property type="evidence" value="ECO:0007669"/>
    <property type="project" value="UniProtKB-KW"/>
</dbReference>
<evidence type="ECO:0000256" key="8">
    <source>
        <dbReference type="SAM" id="MobiDB-lite"/>
    </source>
</evidence>
<feature type="region of interest" description="Disordered" evidence="8">
    <location>
        <begin position="39"/>
        <end position="59"/>
    </location>
</feature>
<organism evidence="9">
    <name type="scientific">Leviviridae sp</name>
    <dbReference type="NCBI Taxonomy" id="2027243"/>
    <lineage>
        <taxon>Viruses</taxon>
        <taxon>Riboviria</taxon>
        <taxon>Orthornavirae</taxon>
        <taxon>Lenarviricota</taxon>
        <taxon>Leviviricetes</taxon>
        <taxon>Norzivirales</taxon>
        <taxon>Fiersviridae</taxon>
    </lineage>
</organism>
<evidence type="ECO:0000256" key="7">
    <source>
        <dbReference type="ARBA" id="ARBA00035110"/>
    </source>
</evidence>
<keyword evidence="4" id="KW-0946">Virion</keyword>
<name>A0A514D4Z4_9VIRU</name>
<evidence type="ECO:0000256" key="2">
    <source>
        <dbReference type="ARBA" id="ARBA00022581"/>
    </source>
</evidence>
<keyword evidence="6" id="KW-1160">Virus entry into host cell</keyword>
<dbReference type="GO" id="GO:0044423">
    <property type="term" value="C:virion component"/>
    <property type="evidence" value="ECO:0007669"/>
    <property type="project" value="UniProtKB-KW"/>
</dbReference>
<keyword evidence="3" id="KW-1161">Viral attachment to host cell</keyword>
<evidence type="ECO:0000256" key="4">
    <source>
        <dbReference type="ARBA" id="ARBA00022844"/>
    </source>
</evidence>
<feature type="compositionally biased region" description="Polar residues" evidence="8">
    <location>
        <begin position="39"/>
        <end position="50"/>
    </location>
</feature>
<accession>A0A514D4Z4</accession>
<evidence type="ECO:0000313" key="9">
    <source>
        <dbReference type="EMBL" id="QDH88690.1"/>
    </source>
</evidence>
<evidence type="ECO:0008006" key="10">
    <source>
        <dbReference type="Google" id="ProtNLM"/>
    </source>
</evidence>
<keyword evidence="5" id="KW-1175">Viral attachment to host cell pilus</keyword>
<comment type="similarity">
    <text evidence="7">Belongs to the Leviviricetes maturation protein family.</text>
</comment>
<gene>
    <name evidence="9" type="ORF">H4Bulk46632_000001</name>
</gene>